<dbReference type="GO" id="GO:0000462">
    <property type="term" value="P:maturation of SSU-rRNA from tricistronic rRNA transcript (SSU-rRNA, 5.8S rRNA, LSU-rRNA)"/>
    <property type="evidence" value="ECO:0007669"/>
    <property type="project" value="InterPro"/>
</dbReference>
<keyword evidence="5" id="KW-0539">Nucleus</keyword>
<dbReference type="STRING" id="1093900.A0A507BEU7"/>
<dbReference type="EMBL" id="SKBQ01000012">
    <property type="protein sequence ID" value="TPX17846.1"/>
    <property type="molecule type" value="Genomic_DNA"/>
</dbReference>
<dbReference type="Proteomes" id="UP000319257">
    <property type="component" value="Unassembled WGS sequence"/>
</dbReference>
<evidence type="ECO:0000256" key="2">
    <source>
        <dbReference type="ARBA" id="ARBA00010734"/>
    </source>
</evidence>
<feature type="region of interest" description="Disordered" evidence="6">
    <location>
        <begin position="240"/>
        <end position="259"/>
    </location>
</feature>
<dbReference type="InterPro" id="IPR003107">
    <property type="entry name" value="HAT"/>
</dbReference>
<evidence type="ECO:0000259" key="7">
    <source>
        <dbReference type="Pfam" id="PF08640"/>
    </source>
</evidence>
<organism evidence="8 9">
    <name type="scientific">Thyridium curvatum</name>
    <dbReference type="NCBI Taxonomy" id="1093900"/>
    <lineage>
        <taxon>Eukaryota</taxon>
        <taxon>Fungi</taxon>
        <taxon>Dikarya</taxon>
        <taxon>Ascomycota</taxon>
        <taxon>Pezizomycotina</taxon>
        <taxon>Sordariomycetes</taxon>
        <taxon>Sordariomycetidae</taxon>
        <taxon>Thyridiales</taxon>
        <taxon>Thyridiaceae</taxon>
        <taxon>Thyridium</taxon>
    </lineage>
</organism>
<evidence type="ECO:0000256" key="5">
    <source>
        <dbReference type="ARBA" id="ARBA00023242"/>
    </source>
</evidence>
<comment type="subcellular location">
    <subcellularLocation>
        <location evidence="1">Nucleus</location>
        <location evidence="1">Nucleolus</location>
    </subcellularLocation>
</comment>
<dbReference type="SMART" id="SM00386">
    <property type="entry name" value="HAT"/>
    <property type="match status" value="3"/>
</dbReference>
<name>A0A507BEU7_9PEZI</name>
<dbReference type="RefSeq" id="XP_030999557.1">
    <property type="nucleotide sequence ID" value="XM_031137192.1"/>
</dbReference>
<dbReference type="GeneID" id="41970394"/>
<dbReference type="OrthoDB" id="28112at2759"/>
<keyword evidence="4" id="KW-0677">Repeat</keyword>
<dbReference type="InterPro" id="IPR055347">
    <property type="entry name" value="UTP6_N"/>
</dbReference>
<evidence type="ECO:0000313" key="9">
    <source>
        <dbReference type="Proteomes" id="UP000319257"/>
    </source>
</evidence>
<sequence>MAGVAEKARFYLERAVPQLREFEEKEIFSKDEIRTLVQKRTEFEHLVLSAGNTPADFLSYVAWEQSLEDLRLKRCRRKKIKHSTSHAGQARAFQIFERAVGRHPGSELLWRRYLDHAARAGATKRWRKVMTRALRMHPTSAGLWVLAGRRAAADGDMEGARAMFMRGCRFCTRDEAVWVEYARAEMEWLARVGRKSRRAVALEAMPAKKLAEDVDEDGNMMFGGGGEDDSDEDDEFADGMALADGRGGGRKTKAPELSEEAVDKIKNSPALEGAIPRAVFDIARKQTFFKARTAEVFFDMFAAFTEVASQPQTVQHVLDAMQEAYPNDPSTGSCLVRQALIGVAPDTAAFPKALRDALAKLNTALGTTSDKAMLAAKTIAWIDPILAREDLDEGIRAVLEHTKRKLENS</sequence>
<protein>
    <recommendedName>
        <fullName evidence="7">U3 small nucleolar RNA-associated protein 6 N-terminal domain-containing protein</fullName>
    </recommendedName>
</protein>
<dbReference type="Pfam" id="PF08640">
    <property type="entry name" value="U3_assoc_6"/>
    <property type="match status" value="1"/>
</dbReference>
<reference evidence="8 9" key="1">
    <citation type="submission" date="2019-06" db="EMBL/GenBank/DDBJ databases">
        <title>Draft genome sequence of the filamentous fungus Phialemoniopsis curvata isolated from diesel fuel.</title>
        <authorList>
            <person name="Varaljay V.A."/>
            <person name="Lyon W.J."/>
            <person name="Crouch A.L."/>
            <person name="Drake C.E."/>
            <person name="Hollomon J.M."/>
            <person name="Nadeau L.J."/>
            <person name="Nunn H.S."/>
            <person name="Stevenson B.S."/>
            <person name="Bojanowski C.L."/>
            <person name="Crookes-Goodson W.J."/>
        </authorList>
    </citation>
    <scope>NUCLEOTIDE SEQUENCE [LARGE SCALE GENOMIC DNA]</scope>
    <source>
        <strain evidence="8 9">D216</strain>
    </source>
</reference>
<dbReference type="AlphaFoldDB" id="A0A507BEU7"/>
<evidence type="ECO:0000256" key="3">
    <source>
        <dbReference type="ARBA" id="ARBA00022552"/>
    </source>
</evidence>
<dbReference type="InParanoid" id="A0A507BEU7"/>
<dbReference type="GO" id="GO:0030515">
    <property type="term" value="F:snoRNA binding"/>
    <property type="evidence" value="ECO:0007669"/>
    <property type="project" value="InterPro"/>
</dbReference>
<keyword evidence="3" id="KW-0698">rRNA processing</keyword>
<accession>A0A507BEU7</accession>
<dbReference type="SUPFAM" id="SSF48452">
    <property type="entry name" value="TPR-like"/>
    <property type="match status" value="1"/>
</dbReference>
<dbReference type="Gene3D" id="1.25.40.10">
    <property type="entry name" value="Tetratricopeptide repeat domain"/>
    <property type="match status" value="1"/>
</dbReference>
<dbReference type="InterPro" id="IPR013949">
    <property type="entry name" value="Utp6"/>
</dbReference>
<evidence type="ECO:0000256" key="1">
    <source>
        <dbReference type="ARBA" id="ARBA00004604"/>
    </source>
</evidence>
<evidence type="ECO:0000313" key="8">
    <source>
        <dbReference type="EMBL" id="TPX17846.1"/>
    </source>
</evidence>
<comment type="caution">
    <text evidence="8">The sequence shown here is derived from an EMBL/GenBank/DDBJ whole genome shotgun (WGS) entry which is preliminary data.</text>
</comment>
<dbReference type="PANTHER" id="PTHR23271">
    <property type="entry name" value="HEPATOCELLULAR CARCINOMA-ASSOCIATED ANTIGEN 66"/>
    <property type="match status" value="1"/>
</dbReference>
<feature type="domain" description="U3 small nucleolar RNA-associated protein 6 N-terminal" evidence="7">
    <location>
        <begin position="12"/>
        <end position="86"/>
    </location>
</feature>
<dbReference type="InterPro" id="IPR011990">
    <property type="entry name" value="TPR-like_helical_dom_sf"/>
</dbReference>
<proteinExistence type="inferred from homology"/>
<dbReference type="GO" id="GO:0032040">
    <property type="term" value="C:small-subunit processome"/>
    <property type="evidence" value="ECO:0007669"/>
    <property type="project" value="TreeGrafter"/>
</dbReference>
<comment type="similarity">
    <text evidence="2">Belongs to the UTP6 family.</text>
</comment>
<dbReference type="PANTHER" id="PTHR23271:SF1">
    <property type="entry name" value="U3 SMALL NUCLEOLAR RNA-ASSOCIATED PROTEIN 6 HOMOLOG"/>
    <property type="match status" value="1"/>
</dbReference>
<evidence type="ECO:0000256" key="6">
    <source>
        <dbReference type="SAM" id="MobiDB-lite"/>
    </source>
</evidence>
<dbReference type="GO" id="GO:0034388">
    <property type="term" value="C:Pwp2p-containing subcomplex of 90S preribosome"/>
    <property type="evidence" value="ECO:0007669"/>
    <property type="project" value="TreeGrafter"/>
</dbReference>
<keyword evidence="9" id="KW-1185">Reference proteome</keyword>
<gene>
    <name evidence="8" type="ORF">E0L32_002947</name>
</gene>
<evidence type="ECO:0000256" key="4">
    <source>
        <dbReference type="ARBA" id="ARBA00022737"/>
    </source>
</evidence>